<evidence type="ECO:0000256" key="2">
    <source>
        <dbReference type="ARBA" id="ARBA00006479"/>
    </source>
</evidence>
<dbReference type="InterPro" id="IPR036388">
    <property type="entry name" value="WH-like_DNA-bd_sf"/>
</dbReference>
<sequence>MSTIDLSSITPKTMGEVIRQHIRLALHTNIISTTAEIAQKTGISFPTISKTLDEMNDQGEVLLNGLGLSSGGRRPKEYRLNPDFRFGLAICLEKDFTAYTLINYVGEIIEHSTLPGVLSDGPKQLTGQIDDYVRAHSNLYTLTFGVPGAVNKGRASYIPSFDNFKNFDFKTYYEAEFSIHVHAENDVNTAVYGYHDRLFNDKNLSIVYVYLGNRGIGAGVIMNGEVVRGSTSFSGEVSLLPLYDKTSFLQAFQGSLEAASPNEGHLDFIDAMSRLVATLAATINPHKVIFSGTYLAPSTLLDIQQRSAHYVPEENVPALEISEWGQDYSFGLHQLTMRSMLDMGKLNI</sequence>
<organism evidence="4 5">
    <name type="scientific">Paenibacillus solisilvae</name>
    <dbReference type="NCBI Taxonomy" id="2486751"/>
    <lineage>
        <taxon>Bacteria</taxon>
        <taxon>Bacillati</taxon>
        <taxon>Bacillota</taxon>
        <taxon>Bacilli</taxon>
        <taxon>Bacillales</taxon>
        <taxon>Paenibacillaceae</taxon>
        <taxon>Paenibacillus</taxon>
    </lineage>
</organism>
<evidence type="ECO:0000256" key="3">
    <source>
        <dbReference type="ARBA" id="ARBA00022629"/>
    </source>
</evidence>
<dbReference type="InterPro" id="IPR000600">
    <property type="entry name" value="ROK"/>
</dbReference>
<dbReference type="Gene3D" id="3.30.420.40">
    <property type="match status" value="2"/>
</dbReference>
<protein>
    <submittedName>
        <fullName evidence="4">ROK family protein</fullName>
    </submittedName>
</protein>
<evidence type="ECO:0000313" key="4">
    <source>
        <dbReference type="EMBL" id="MFC5653384.1"/>
    </source>
</evidence>
<comment type="function">
    <text evidence="1">Transcriptional repressor of xylose-utilizing enzymes.</text>
</comment>
<accession>A0ABW0W8P5</accession>
<dbReference type="Gene3D" id="1.10.10.10">
    <property type="entry name" value="Winged helix-like DNA-binding domain superfamily/Winged helix DNA-binding domain"/>
    <property type="match status" value="1"/>
</dbReference>
<dbReference type="CDD" id="cd23763">
    <property type="entry name" value="ASKHA_ATPase_ROK"/>
    <property type="match status" value="1"/>
</dbReference>
<comment type="similarity">
    <text evidence="2">Belongs to the ROK (NagC/XylR) family.</text>
</comment>
<dbReference type="EMBL" id="JBHSOW010000125">
    <property type="protein sequence ID" value="MFC5653384.1"/>
    <property type="molecule type" value="Genomic_DNA"/>
</dbReference>
<evidence type="ECO:0000256" key="1">
    <source>
        <dbReference type="ARBA" id="ARBA00002486"/>
    </source>
</evidence>
<dbReference type="PANTHER" id="PTHR18964:SF149">
    <property type="entry name" value="BIFUNCTIONAL UDP-N-ACETYLGLUCOSAMINE 2-EPIMERASE_N-ACETYLMANNOSAMINE KINASE"/>
    <property type="match status" value="1"/>
</dbReference>
<reference evidence="5" key="1">
    <citation type="journal article" date="2019" name="Int. J. Syst. Evol. Microbiol.">
        <title>The Global Catalogue of Microorganisms (GCM) 10K type strain sequencing project: providing services to taxonomists for standard genome sequencing and annotation.</title>
        <authorList>
            <consortium name="The Broad Institute Genomics Platform"/>
            <consortium name="The Broad Institute Genome Sequencing Center for Infectious Disease"/>
            <person name="Wu L."/>
            <person name="Ma J."/>
        </authorList>
    </citation>
    <scope>NUCLEOTIDE SEQUENCE [LARGE SCALE GENOMIC DNA]</scope>
    <source>
        <strain evidence="5">CGMCC 1.3240</strain>
    </source>
</reference>
<dbReference type="PANTHER" id="PTHR18964">
    <property type="entry name" value="ROK (REPRESSOR, ORF, KINASE) FAMILY"/>
    <property type="match status" value="1"/>
</dbReference>
<proteinExistence type="inferred from homology"/>
<keyword evidence="3" id="KW-0119">Carbohydrate metabolism</keyword>
<comment type="caution">
    <text evidence="4">The sequence shown here is derived from an EMBL/GenBank/DDBJ whole genome shotgun (WGS) entry which is preliminary data.</text>
</comment>
<dbReference type="SUPFAM" id="SSF53067">
    <property type="entry name" value="Actin-like ATPase domain"/>
    <property type="match status" value="1"/>
</dbReference>
<keyword evidence="5" id="KW-1185">Reference proteome</keyword>
<keyword evidence="3" id="KW-0859">Xylose metabolism</keyword>
<evidence type="ECO:0000313" key="5">
    <source>
        <dbReference type="Proteomes" id="UP001596047"/>
    </source>
</evidence>
<dbReference type="Proteomes" id="UP001596047">
    <property type="component" value="Unassembled WGS sequence"/>
</dbReference>
<dbReference type="SUPFAM" id="SSF46785">
    <property type="entry name" value="Winged helix' DNA-binding domain"/>
    <property type="match status" value="1"/>
</dbReference>
<dbReference type="RefSeq" id="WP_379192040.1">
    <property type="nucleotide sequence ID" value="NZ_JBHSOW010000125.1"/>
</dbReference>
<name>A0ABW0W8P5_9BACL</name>
<gene>
    <name evidence="4" type="ORF">ACFPYJ_30565</name>
</gene>
<dbReference type="InterPro" id="IPR036390">
    <property type="entry name" value="WH_DNA-bd_sf"/>
</dbReference>
<dbReference type="Pfam" id="PF00480">
    <property type="entry name" value="ROK"/>
    <property type="match status" value="1"/>
</dbReference>
<dbReference type="InterPro" id="IPR043129">
    <property type="entry name" value="ATPase_NBD"/>
</dbReference>